<dbReference type="Pfam" id="PF04233">
    <property type="entry name" value="Phage_Mu_F"/>
    <property type="match status" value="1"/>
</dbReference>
<dbReference type="InterPro" id="IPR006528">
    <property type="entry name" value="Phage_head_morphogenesis_dom"/>
</dbReference>
<evidence type="ECO:0000259" key="2">
    <source>
        <dbReference type="Pfam" id="PF18810"/>
    </source>
</evidence>
<dbReference type="STRING" id="34097.SAMN02745150_01181"/>
<sequence>MRAERQNRIQGLASSKLLQYWGMVPNPNRDFFRKSGVSPYQALKDITFVPEVEAAIIAREAAVIGDEFAIIGDDHKTVDFVQNNILDIHPRKVFRAIYEAVWHGFTVLHHPMIKINRQWLYESVEALPNDWFSFNEERELVPAHNTKEKPFILTLGDIHKEGELIPYRNSFLNPYGDSQLARVFWPATWLRGDMEYWTSYIMRFGDDSILASTDISTPQKRAEMLQAITEFRSSGGIVVDGSDKFEILKTEKTGTSTLFKTFYDVCSEQINKLILGHASALNSTPGKLGNDQGLNMVREDIMADDKKLIQDVMNRLVTHLCLVNGFKEIPTFRWVPEKEDEMAKINRDQKLVAMGFQLSEAYIRHAYGFNEGDITLTDINKVHKGIPSFAEGFQNKKDRLNEEYFGNLDQLFQQRFNGFTRPFQRCFNSLITSFQGVEFWEDALAKAVTIGEKYPFPSEGLALDLLISEAIGRQQIVQRVKSLRKAEFSDFSDKNTVPYFSTFEEAKNWFTKKKVLSNTAYNKLEEELKQYAFTVTGLAKTEQIGKVLDTLVKSYDEGLSYYEFKKQLKGISEEIERITEAQLQLVYRQNMANAFSEGRFKQMMQATDVFPNWEYITIGDGKVRPSHAALDGQIRRYDDPFWNMWYPPNGFNCRCVVEVTDKKATGQGIPEWNPALEAQAAEIGSPMRGQDYGGKILPEKGFQTHPAGLSYWIKDKVLESHLLDLRNSKEEFGFGVPILGGRALTPWDTEKNNISAKPRSLRKNKAMEVLENQLTHHRIMDQYGSPVFINPEYLVEHMEKDWDIRSRALPLLTEILQKPTEIWIQLERQEKNKTVIWKKRYLVNIDRQPWCGLVEYHRETSFLPMLVGLFPIEEVQQLKRLRTGVLGK</sequence>
<dbReference type="InterPro" id="IPR009279">
    <property type="entry name" value="Portal_Mu"/>
</dbReference>
<dbReference type="Proteomes" id="UP000240042">
    <property type="component" value="Unassembled WGS sequence"/>
</dbReference>
<organism evidence="3 4">
    <name type="scientific">Brevinema andersonii</name>
    <dbReference type="NCBI Taxonomy" id="34097"/>
    <lineage>
        <taxon>Bacteria</taxon>
        <taxon>Pseudomonadati</taxon>
        <taxon>Spirochaetota</taxon>
        <taxon>Spirochaetia</taxon>
        <taxon>Brevinematales</taxon>
        <taxon>Brevinemataceae</taxon>
        <taxon>Brevinema</taxon>
    </lineage>
</organism>
<dbReference type="NCBIfam" id="TIGR01641">
    <property type="entry name" value="phageSPP1_gp7"/>
    <property type="match status" value="1"/>
</dbReference>
<protein>
    <submittedName>
        <fullName evidence="3">Phage putative head morphogenesis protein, SPP1 gp7 family</fullName>
    </submittedName>
</protein>
<reference evidence="4" key="1">
    <citation type="submission" date="2016-10" db="EMBL/GenBank/DDBJ databases">
        <authorList>
            <person name="Varghese N."/>
            <person name="Submissions S."/>
        </authorList>
    </citation>
    <scope>NUCLEOTIDE SEQUENCE [LARGE SCALE GENOMIC DNA]</scope>
    <source>
        <strain evidence="4">ATCC 43811</strain>
    </source>
</reference>
<accession>A0A1I1EMQ1</accession>
<feature type="domain" description="Phage head morphogenesis" evidence="1">
    <location>
        <begin position="546"/>
        <end position="657"/>
    </location>
</feature>
<dbReference type="EMBL" id="FOKY01000015">
    <property type="protein sequence ID" value="SFB88384.1"/>
    <property type="molecule type" value="Genomic_DNA"/>
</dbReference>
<name>A0A1I1EMQ1_BREAD</name>
<dbReference type="Pfam" id="PF06074">
    <property type="entry name" value="Portal_Mu"/>
    <property type="match status" value="1"/>
</dbReference>
<evidence type="ECO:0000313" key="4">
    <source>
        <dbReference type="Proteomes" id="UP000240042"/>
    </source>
</evidence>
<evidence type="ECO:0000259" key="1">
    <source>
        <dbReference type="Pfam" id="PF04233"/>
    </source>
</evidence>
<evidence type="ECO:0000313" key="3">
    <source>
        <dbReference type="EMBL" id="SFB88384.1"/>
    </source>
</evidence>
<feature type="domain" description="Phage-Barnase-EndoU-ColicinE5/D-RelE like nuclease 2" evidence="2">
    <location>
        <begin position="779"/>
        <end position="886"/>
    </location>
</feature>
<gene>
    <name evidence="3" type="ORF">SAMN02745150_01181</name>
</gene>
<dbReference type="AlphaFoldDB" id="A0A1I1EMQ1"/>
<dbReference type="InterPro" id="IPR041110">
    <property type="entry name" value="PBECR2"/>
</dbReference>
<proteinExistence type="predicted"/>
<dbReference type="Pfam" id="PF18810">
    <property type="entry name" value="PBECR2"/>
    <property type="match status" value="1"/>
</dbReference>
<keyword evidence="4" id="KW-1185">Reference proteome</keyword>